<accession>A0AAV4VLS5</accession>
<dbReference type="AlphaFoldDB" id="A0AAV4VLS5"/>
<evidence type="ECO:0000313" key="1">
    <source>
        <dbReference type="EMBL" id="GIY70549.1"/>
    </source>
</evidence>
<gene>
    <name evidence="1" type="ORF">CEXT_226601</name>
</gene>
<protein>
    <submittedName>
        <fullName evidence="1">Uncharacterized protein</fullName>
    </submittedName>
</protein>
<name>A0AAV4VLS5_CAEEX</name>
<keyword evidence="2" id="KW-1185">Reference proteome</keyword>
<dbReference type="Proteomes" id="UP001054945">
    <property type="component" value="Unassembled WGS sequence"/>
</dbReference>
<sequence length="92" mass="10715">MTTIYYTIINSGRLSTLKRWSRFKHFFARNIMTSALVIRDTQVQWLFYRVLRPKKIGWNRAVINNSGRINALECLSGANTFGNSMHITSVLF</sequence>
<dbReference type="EMBL" id="BPLR01014684">
    <property type="protein sequence ID" value="GIY70549.1"/>
    <property type="molecule type" value="Genomic_DNA"/>
</dbReference>
<evidence type="ECO:0000313" key="2">
    <source>
        <dbReference type="Proteomes" id="UP001054945"/>
    </source>
</evidence>
<reference evidence="1 2" key="1">
    <citation type="submission" date="2021-06" db="EMBL/GenBank/DDBJ databases">
        <title>Caerostris extrusa draft genome.</title>
        <authorList>
            <person name="Kono N."/>
            <person name="Arakawa K."/>
        </authorList>
    </citation>
    <scope>NUCLEOTIDE SEQUENCE [LARGE SCALE GENOMIC DNA]</scope>
</reference>
<proteinExistence type="predicted"/>
<organism evidence="1 2">
    <name type="scientific">Caerostris extrusa</name>
    <name type="common">Bark spider</name>
    <name type="synonym">Caerostris bankana</name>
    <dbReference type="NCBI Taxonomy" id="172846"/>
    <lineage>
        <taxon>Eukaryota</taxon>
        <taxon>Metazoa</taxon>
        <taxon>Ecdysozoa</taxon>
        <taxon>Arthropoda</taxon>
        <taxon>Chelicerata</taxon>
        <taxon>Arachnida</taxon>
        <taxon>Araneae</taxon>
        <taxon>Araneomorphae</taxon>
        <taxon>Entelegynae</taxon>
        <taxon>Araneoidea</taxon>
        <taxon>Araneidae</taxon>
        <taxon>Caerostris</taxon>
    </lineage>
</organism>
<comment type="caution">
    <text evidence="1">The sequence shown here is derived from an EMBL/GenBank/DDBJ whole genome shotgun (WGS) entry which is preliminary data.</text>
</comment>